<dbReference type="InterPro" id="IPR050352">
    <property type="entry name" value="ABCG_transporters"/>
</dbReference>
<comment type="similarity">
    <text evidence="2">Belongs to the ABC transporter superfamily. ABCG family. Eye pigment precursor importer (TC 3.A.1.204) subfamily.</text>
</comment>
<evidence type="ECO:0000313" key="13">
    <source>
        <dbReference type="Proteomes" id="UP000075886"/>
    </source>
</evidence>
<evidence type="ECO:0000256" key="7">
    <source>
        <dbReference type="ARBA" id="ARBA00022989"/>
    </source>
</evidence>
<keyword evidence="4 10" id="KW-0812">Transmembrane</keyword>
<dbReference type="SUPFAM" id="SSF52540">
    <property type="entry name" value="P-loop containing nucleoside triphosphate hydrolases"/>
    <property type="match status" value="1"/>
</dbReference>
<dbReference type="GO" id="GO:0005524">
    <property type="term" value="F:ATP binding"/>
    <property type="evidence" value="ECO:0007669"/>
    <property type="project" value="UniProtKB-KW"/>
</dbReference>
<feature type="transmembrane region" description="Helical" evidence="10">
    <location>
        <begin position="480"/>
        <end position="501"/>
    </location>
</feature>
<comment type="subcellular location">
    <subcellularLocation>
        <location evidence="1">Membrane</location>
        <topology evidence="1">Multi-pass membrane protein</topology>
    </subcellularLocation>
</comment>
<dbReference type="GO" id="GO:0030659">
    <property type="term" value="C:cytoplasmic vesicle membrane"/>
    <property type="evidence" value="ECO:0007669"/>
    <property type="project" value="TreeGrafter"/>
</dbReference>
<keyword evidence="6" id="KW-0067">ATP-binding</keyword>
<evidence type="ECO:0000259" key="11">
    <source>
        <dbReference type="PROSITE" id="PS50893"/>
    </source>
</evidence>
<keyword evidence="5" id="KW-0547">Nucleotide-binding</keyword>
<feature type="transmembrane region" description="Helical" evidence="10">
    <location>
        <begin position="675"/>
        <end position="695"/>
    </location>
</feature>
<dbReference type="Pfam" id="PF19055">
    <property type="entry name" value="ABC2_membrane_7"/>
    <property type="match status" value="1"/>
</dbReference>
<keyword evidence="3" id="KW-0813">Transport</keyword>
<feature type="region of interest" description="Disordered" evidence="9">
    <location>
        <begin position="1"/>
        <end position="73"/>
    </location>
</feature>
<sequence>MSAPQVSTRRTGGTSRKSLPPMTKQSAIKLLNMVANGRKRPSSINDQQLVPLEPPPGSCLSSPPPGGSSSRCYQSSLRSYSKWSPTEQGATLVWRDLCVYATAGSAGSGDGGVRTGNTQRPSIKRIINNVSGAVTPGTLIALMGSSGAGKSTLMSALAYRTPPGTVVQGDILVNGQPVGPYMYRLSGFVHQDDLFVGSLTVHEHMYFMAKLRLDRRVGHRTIDQTIRDLLERTGLARCARTRIGEAGDGKMLSGGEKKRLAFATELLTKPTLLFCDEPTTGLDSFSAQALVSTLQQLARRGTAIICTIHQPSSQLFSMFDQVMLLAEGRVAYAGRPHDALAFFAQHGHACPPNYNPAEYLIGALATAPGYEQASQRAAHRLCDLYAVSEAAGQRDVLINLEVHMAESGDYRVTEEQHLTRRPHWLHTTLWLTYRALLTVVRDPTVQYKRLLQKIAIALMAGLCFAGTIEPTQLGIQATQGILFILISENTFTPMYAVLSVFPETFPLFMRETKSGLYRTSQYYVANVVAMLPGLVLEPLVFVLIAYWLAALRPTLYAFAVTAIAATLVMNVSTACGCFFSAAFNSLPLAMAYLVPFDYILMITSGVFIHLNTMPAATRWLPYISWMMYANEAMSIAQWDGVTNLTCSTVDDKLPCLRTGHEVLEHYSFDEAHLSLNLWAMVLLYCGFHVLGYLFLWRKTKR</sequence>
<dbReference type="Proteomes" id="UP000075886">
    <property type="component" value="Unassembled WGS sequence"/>
</dbReference>
<dbReference type="STRING" id="69004.A0A182QPW2"/>
<evidence type="ECO:0000256" key="5">
    <source>
        <dbReference type="ARBA" id="ARBA00022741"/>
    </source>
</evidence>
<accession>A0A182QPW2</accession>
<dbReference type="InterPro" id="IPR003593">
    <property type="entry name" value="AAA+_ATPase"/>
</dbReference>
<evidence type="ECO:0000256" key="4">
    <source>
        <dbReference type="ARBA" id="ARBA00022692"/>
    </source>
</evidence>
<dbReference type="EnsemblMetazoa" id="AFAF014490-RA">
    <property type="protein sequence ID" value="AFAF014490-PA"/>
    <property type="gene ID" value="AFAF014490"/>
</dbReference>
<dbReference type="CDD" id="cd03213">
    <property type="entry name" value="ABCG_EPDR"/>
    <property type="match status" value="1"/>
</dbReference>
<dbReference type="Pfam" id="PF01061">
    <property type="entry name" value="ABC2_membrane"/>
    <property type="match status" value="1"/>
</dbReference>
<dbReference type="InterPro" id="IPR043926">
    <property type="entry name" value="ABCG_dom"/>
</dbReference>
<dbReference type="Gene3D" id="3.40.50.300">
    <property type="entry name" value="P-loop containing nucleotide triphosphate hydrolases"/>
    <property type="match status" value="1"/>
</dbReference>
<dbReference type="VEuPathDB" id="VectorBase:AFAF014490"/>
<dbReference type="EMBL" id="AXCN02001274">
    <property type="status" value="NOT_ANNOTATED_CDS"/>
    <property type="molecule type" value="Genomic_DNA"/>
</dbReference>
<feature type="transmembrane region" description="Helical" evidence="10">
    <location>
        <begin position="591"/>
        <end position="610"/>
    </location>
</feature>
<keyword evidence="8 10" id="KW-0472">Membrane</keyword>
<keyword evidence="13" id="KW-1185">Reference proteome</keyword>
<reference evidence="12" key="2">
    <citation type="submission" date="2020-05" db="UniProtKB">
        <authorList>
            <consortium name="EnsemblMetazoa"/>
        </authorList>
    </citation>
    <scope>IDENTIFICATION</scope>
    <source>
        <strain evidence="12">FAR1</strain>
    </source>
</reference>
<dbReference type="PROSITE" id="PS00211">
    <property type="entry name" value="ABC_TRANSPORTER_1"/>
    <property type="match status" value="1"/>
</dbReference>
<dbReference type="InterPro" id="IPR017871">
    <property type="entry name" value="ABC_transporter-like_CS"/>
</dbReference>
<proteinExistence type="inferred from homology"/>
<dbReference type="GO" id="GO:0016887">
    <property type="term" value="F:ATP hydrolysis activity"/>
    <property type="evidence" value="ECO:0007669"/>
    <property type="project" value="InterPro"/>
</dbReference>
<dbReference type="InterPro" id="IPR003439">
    <property type="entry name" value="ABC_transporter-like_ATP-bd"/>
</dbReference>
<evidence type="ECO:0000256" key="8">
    <source>
        <dbReference type="ARBA" id="ARBA00023136"/>
    </source>
</evidence>
<feature type="compositionally biased region" description="Polar residues" evidence="9">
    <location>
        <begin position="1"/>
        <end position="17"/>
    </location>
</feature>
<evidence type="ECO:0000313" key="12">
    <source>
        <dbReference type="EnsemblMetazoa" id="AFAF014490-PA"/>
    </source>
</evidence>
<dbReference type="AlphaFoldDB" id="A0A182QPW2"/>
<keyword evidence="7 10" id="KW-1133">Transmembrane helix</keyword>
<organism evidence="12 13">
    <name type="scientific">Anopheles farauti</name>
    <dbReference type="NCBI Taxonomy" id="69004"/>
    <lineage>
        <taxon>Eukaryota</taxon>
        <taxon>Metazoa</taxon>
        <taxon>Ecdysozoa</taxon>
        <taxon>Arthropoda</taxon>
        <taxon>Hexapoda</taxon>
        <taxon>Insecta</taxon>
        <taxon>Pterygota</taxon>
        <taxon>Neoptera</taxon>
        <taxon>Endopterygota</taxon>
        <taxon>Diptera</taxon>
        <taxon>Nematocera</taxon>
        <taxon>Culicoidea</taxon>
        <taxon>Culicidae</taxon>
        <taxon>Anophelinae</taxon>
        <taxon>Anopheles</taxon>
    </lineage>
</organism>
<evidence type="ECO:0000256" key="2">
    <source>
        <dbReference type="ARBA" id="ARBA00005814"/>
    </source>
</evidence>
<dbReference type="Pfam" id="PF00005">
    <property type="entry name" value="ABC_tran"/>
    <property type="match status" value="1"/>
</dbReference>
<evidence type="ECO:0000256" key="3">
    <source>
        <dbReference type="ARBA" id="ARBA00022448"/>
    </source>
</evidence>
<name>A0A182QPW2_9DIPT</name>
<evidence type="ECO:0000256" key="1">
    <source>
        <dbReference type="ARBA" id="ARBA00004141"/>
    </source>
</evidence>
<evidence type="ECO:0000256" key="6">
    <source>
        <dbReference type="ARBA" id="ARBA00022840"/>
    </source>
</evidence>
<reference evidence="13" key="1">
    <citation type="submission" date="2014-01" db="EMBL/GenBank/DDBJ databases">
        <title>The Genome Sequence of Anopheles farauti FAR1 (V2).</title>
        <authorList>
            <consortium name="The Broad Institute Genomics Platform"/>
            <person name="Neafsey D.E."/>
            <person name="Besansky N."/>
            <person name="Howell P."/>
            <person name="Walton C."/>
            <person name="Young S.K."/>
            <person name="Zeng Q."/>
            <person name="Gargeya S."/>
            <person name="Fitzgerald M."/>
            <person name="Haas B."/>
            <person name="Abouelleil A."/>
            <person name="Allen A.W."/>
            <person name="Alvarado L."/>
            <person name="Arachchi H.M."/>
            <person name="Berlin A.M."/>
            <person name="Chapman S.B."/>
            <person name="Gainer-Dewar J."/>
            <person name="Goldberg J."/>
            <person name="Griggs A."/>
            <person name="Gujja S."/>
            <person name="Hansen M."/>
            <person name="Howarth C."/>
            <person name="Imamovic A."/>
            <person name="Ireland A."/>
            <person name="Larimer J."/>
            <person name="McCowan C."/>
            <person name="Murphy C."/>
            <person name="Pearson M."/>
            <person name="Poon T.W."/>
            <person name="Priest M."/>
            <person name="Roberts A."/>
            <person name="Saif S."/>
            <person name="Shea T."/>
            <person name="Sisk P."/>
            <person name="Sykes S."/>
            <person name="Wortman J."/>
            <person name="Nusbaum C."/>
            <person name="Birren B."/>
        </authorList>
    </citation>
    <scope>NUCLEOTIDE SEQUENCE [LARGE SCALE GENOMIC DNA]</scope>
    <source>
        <strain evidence="13">FAR1</strain>
    </source>
</reference>
<evidence type="ECO:0000256" key="9">
    <source>
        <dbReference type="SAM" id="MobiDB-lite"/>
    </source>
</evidence>
<dbReference type="GO" id="GO:0005886">
    <property type="term" value="C:plasma membrane"/>
    <property type="evidence" value="ECO:0007669"/>
    <property type="project" value="TreeGrafter"/>
</dbReference>
<feature type="compositionally biased region" description="Pro residues" evidence="9">
    <location>
        <begin position="52"/>
        <end position="66"/>
    </location>
</feature>
<protein>
    <recommendedName>
        <fullName evidence="11">ABC transporter domain-containing protein</fullName>
    </recommendedName>
</protein>
<feature type="domain" description="ABC transporter" evidence="11">
    <location>
        <begin position="113"/>
        <end position="352"/>
    </location>
</feature>
<dbReference type="PROSITE" id="PS50893">
    <property type="entry name" value="ABC_TRANSPORTER_2"/>
    <property type="match status" value="1"/>
</dbReference>
<feature type="transmembrane region" description="Helical" evidence="10">
    <location>
        <begin position="555"/>
        <end position="579"/>
    </location>
</feature>
<dbReference type="InterPro" id="IPR013525">
    <property type="entry name" value="ABC2_TM"/>
</dbReference>
<dbReference type="PANTHER" id="PTHR48041">
    <property type="entry name" value="ABC TRANSPORTER G FAMILY MEMBER 28"/>
    <property type="match status" value="1"/>
</dbReference>
<dbReference type="PANTHER" id="PTHR48041:SF139">
    <property type="entry name" value="PROTEIN SCARLET"/>
    <property type="match status" value="1"/>
</dbReference>
<dbReference type="SMART" id="SM00382">
    <property type="entry name" value="AAA"/>
    <property type="match status" value="1"/>
</dbReference>
<feature type="transmembrane region" description="Helical" evidence="10">
    <location>
        <begin position="522"/>
        <end position="549"/>
    </location>
</feature>
<dbReference type="InterPro" id="IPR027417">
    <property type="entry name" value="P-loop_NTPase"/>
</dbReference>
<evidence type="ECO:0000256" key="10">
    <source>
        <dbReference type="SAM" id="Phobius"/>
    </source>
</evidence>
<dbReference type="GO" id="GO:0140359">
    <property type="term" value="F:ABC-type transporter activity"/>
    <property type="evidence" value="ECO:0007669"/>
    <property type="project" value="InterPro"/>
</dbReference>